<evidence type="ECO:0008006" key="4">
    <source>
        <dbReference type="Google" id="ProtNLM"/>
    </source>
</evidence>
<dbReference type="Proteomes" id="UP000238034">
    <property type="component" value="Unassembled WGS sequence"/>
</dbReference>
<accession>A0A2T0U5U9</accession>
<organism evidence="2 3">
    <name type="scientific">Arcticibacter pallidicorallinus</name>
    <dbReference type="NCBI Taxonomy" id="1259464"/>
    <lineage>
        <taxon>Bacteria</taxon>
        <taxon>Pseudomonadati</taxon>
        <taxon>Bacteroidota</taxon>
        <taxon>Sphingobacteriia</taxon>
        <taxon>Sphingobacteriales</taxon>
        <taxon>Sphingobacteriaceae</taxon>
        <taxon>Arcticibacter</taxon>
    </lineage>
</organism>
<dbReference type="InterPro" id="IPR008969">
    <property type="entry name" value="CarboxyPept-like_regulatory"/>
</dbReference>
<keyword evidence="1" id="KW-1133">Transmembrane helix</keyword>
<comment type="caution">
    <text evidence="2">The sequence shown here is derived from an EMBL/GenBank/DDBJ whole genome shotgun (WGS) entry which is preliminary data.</text>
</comment>
<sequence>MKKLSQLTWIYISIGGFVLFAVFFFFTIKTGRRIELDISVYFFLIIIIGLIASGFLAGAMKSVSRYENSGSNGKLYLAGPVVIFCIVMYFGYQYRPLEKKGPLSLAVRLTGSQSSYKIPENASVNVVIDLFQQTKILNSEGIAFFTGISDQYKGRKIDLFLNVSGYHPENAQIYKLSDSSDHTNLIIQLQRDVEITTLQGRLYSSHDKTGIPDAVVRFVGTSYIANTDSLGNFSAKLPVKPGSEIRIIAFKGNKEVYNSLRTVYQDDFLTLTQVE</sequence>
<protein>
    <recommendedName>
        <fullName evidence="4">Carboxypeptidase family protein</fullName>
    </recommendedName>
</protein>
<feature type="transmembrane region" description="Helical" evidence="1">
    <location>
        <begin position="75"/>
        <end position="92"/>
    </location>
</feature>
<dbReference type="AlphaFoldDB" id="A0A2T0U5U9"/>
<dbReference type="SUPFAM" id="SSF49464">
    <property type="entry name" value="Carboxypeptidase regulatory domain-like"/>
    <property type="match status" value="1"/>
</dbReference>
<feature type="transmembrane region" description="Helical" evidence="1">
    <location>
        <begin position="40"/>
        <end position="60"/>
    </location>
</feature>
<feature type="transmembrane region" description="Helical" evidence="1">
    <location>
        <begin position="6"/>
        <end position="28"/>
    </location>
</feature>
<evidence type="ECO:0000256" key="1">
    <source>
        <dbReference type="SAM" id="Phobius"/>
    </source>
</evidence>
<reference evidence="2 3" key="1">
    <citation type="submission" date="2018-03" db="EMBL/GenBank/DDBJ databases">
        <title>Genomic Encyclopedia of Type Strains, Phase III (KMG-III): the genomes of soil and plant-associated and newly described type strains.</title>
        <authorList>
            <person name="Whitman W."/>
        </authorList>
    </citation>
    <scope>NUCLEOTIDE SEQUENCE [LARGE SCALE GENOMIC DNA]</scope>
    <source>
        <strain evidence="2 3">CGMCC 1.9313</strain>
    </source>
</reference>
<evidence type="ECO:0000313" key="2">
    <source>
        <dbReference type="EMBL" id="PRY53289.1"/>
    </source>
</evidence>
<keyword evidence="3" id="KW-1185">Reference proteome</keyword>
<gene>
    <name evidence="2" type="ORF">B0I27_104299</name>
</gene>
<keyword evidence="1" id="KW-0472">Membrane</keyword>
<evidence type="ECO:0000313" key="3">
    <source>
        <dbReference type="Proteomes" id="UP000238034"/>
    </source>
</evidence>
<dbReference type="RefSeq" id="WP_106292858.1">
    <property type="nucleotide sequence ID" value="NZ_PVTH01000004.1"/>
</dbReference>
<keyword evidence="1" id="KW-0812">Transmembrane</keyword>
<name>A0A2T0U5U9_9SPHI</name>
<dbReference type="OrthoDB" id="641844at2"/>
<dbReference type="EMBL" id="PVTH01000004">
    <property type="protein sequence ID" value="PRY53289.1"/>
    <property type="molecule type" value="Genomic_DNA"/>
</dbReference>
<proteinExistence type="predicted"/>